<name>A0ABT4DVX2_9BACL</name>
<proteinExistence type="predicted"/>
<sequence length="203" mass="22945">MTSVGRPFLEKEGLLLSEYGFTPDEGYAKLASGTVTYYHYTHADRLDEIFSPDSGLLASRLIACPNIPEQFKDRYVTEGFLEPLPNWLKNCTYFGDLGYELMRRYIGNVLLEIKLPVREYDVHIADYAHVMECKSIEGTPALQLGYDCNSGSEVTQAYVHSFIPVVKYNRGHVAPVVQVLRLGEGVAVPNRYIEVSKLQPFQL</sequence>
<dbReference type="RefSeq" id="WP_268601523.1">
    <property type="nucleotide sequence ID" value="NZ_JAMDLV010000006.1"/>
</dbReference>
<dbReference type="EMBL" id="JAMDLW010000023">
    <property type="protein sequence ID" value="MCY9521502.1"/>
    <property type="molecule type" value="Genomic_DNA"/>
</dbReference>
<dbReference type="Proteomes" id="UP001207626">
    <property type="component" value="Unassembled WGS sequence"/>
</dbReference>
<keyword evidence="2" id="KW-1185">Reference proteome</keyword>
<gene>
    <name evidence="1" type="ORF">M5X09_17815</name>
</gene>
<reference evidence="1 2" key="1">
    <citation type="submission" date="2022-05" db="EMBL/GenBank/DDBJ databases">
        <title>Genome Sequencing of Bee-Associated Microbes.</title>
        <authorList>
            <person name="Dunlap C."/>
        </authorList>
    </citation>
    <scope>NUCLEOTIDE SEQUENCE [LARGE SCALE GENOMIC DNA]</scope>
    <source>
        <strain evidence="1 2">NRRL NRS-1438</strain>
    </source>
</reference>
<organism evidence="1 2">
    <name type="scientific">Paenibacillus apiarius</name>
    <dbReference type="NCBI Taxonomy" id="46240"/>
    <lineage>
        <taxon>Bacteria</taxon>
        <taxon>Bacillati</taxon>
        <taxon>Bacillota</taxon>
        <taxon>Bacilli</taxon>
        <taxon>Bacillales</taxon>
        <taxon>Paenibacillaceae</taxon>
        <taxon>Paenibacillus</taxon>
    </lineage>
</organism>
<accession>A0ABT4DVX2</accession>
<protein>
    <submittedName>
        <fullName evidence="1">Uncharacterized protein</fullName>
    </submittedName>
</protein>
<evidence type="ECO:0000313" key="1">
    <source>
        <dbReference type="EMBL" id="MCY9521502.1"/>
    </source>
</evidence>
<comment type="caution">
    <text evidence="1">The sequence shown here is derived from an EMBL/GenBank/DDBJ whole genome shotgun (WGS) entry which is preliminary data.</text>
</comment>
<evidence type="ECO:0000313" key="2">
    <source>
        <dbReference type="Proteomes" id="UP001207626"/>
    </source>
</evidence>